<dbReference type="Gene3D" id="3.40.50.300">
    <property type="entry name" value="P-loop containing nucleotide triphosphate hydrolases"/>
    <property type="match status" value="2"/>
</dbReference>
<dbReference type="SUPFAM" id="SSF52540">
    <property type="entry name" value="P-loop containing nucleoside triphosphate hydrolases"/>
    <property type="match status" value="2"/>
</dbReference>
<evidence type="ECO:0000256" key="5">
    <source>
        <dbReference type="ARBA" id="ARBA00022737"/>
    </source>
</evidence>
<reference evidence="12 13" key="1">
    <citation type="submission" date="2019-11" db="EMBL/GenBank/DDBJ databases">
        <title>FDA dAtabase for Regulatory Grade micrObial Sequences (FDA-ARGOS): Supporting development and validation of Infectious Disease Dx tests.</title>
        <authorList>
            <person name="Turner S."/>
            <person name="Byrd R."/>
            <person name="Tallon L."/>
            <person name="Sadzewicz L."/>
            <person name="Vavikolanu K."/>
            <person name="Mehta A."/>
            <person name="Aluvathingal J."/>
            <person name="Nadendla S."/>
            <person name="Myers T."/>
            <person name="Yan Y."/>
            <person name="Sichtig H."/>
        </authorList>
    </citation>
    <scope>NUCLEOTIDE SEQUENCE [LARGE SCALE GENOMIC DNA]</scope>
    <source>
        <strain evidence="12 13">FDAARGOS_742</strain>
    </source>
</reference>
<comment type="similarity">
    <text evidence="2">Belongs to the ABC transporter superfamily.</text>
</comment>
<name>A0ABX6FHZ1_9BACL</name>
<keyword evidence="9" id="KW-0472">Membrane</keyword>
<dbReference type="Proteomes" id="UP000427636">
    <property type="component" value="Chromosome"/>
</dbReference>
<proteinExistence type="inferred from homology"/>
<dbReference type="EMBL" id="CP046313">
    <property type="protein sequence ID" value="QGS08114.1"/>
    <property type="molecule type" value="Genomic_DNA"/>
</dbReference>
<evidence type="ECO:0000256" key="1">
    <source>
        <dbReference type="ARBA" id="ARBA00004202"/>
    </source>
</evidence>
<feature type="domain" description="ABC transporter" evidence="11">
    <location>
        <begin position="2"/>
        <end position="241"/>
    </location>
</feature>
<evidence type="ECO:0000256" key="6">
    <source>
        <dbReference type="ARBA" id="ARBA00022741"/>
    </source>
</evidence>
<evidence type="ECO:0000259" key="11">
    <source>
        <dbReference type="PROSITE" id="PS50893"/>
    </source>
</evidence>
<comment type="function">
    <text evidence="10">Probably part of an ABC transporter complex. Responsible for energy coupling to the transport system.</text>
</comment>
<evidence type="ECO:0000256" key="4">
    <source>
        <dbReference type="ARBA" id="ARBA00022475"/>
    </source>
</evidence>
<comment type="subcellular location">
    <subcellularLocation>
        <location evidence="1">Cell membrane</location>
        <topology evidence="1">Peripheral membrane protein</topology>
    </subcellularLocation>
</comment>
<dbReference type="InterPro" id="IPR027417">
    <property type="entry name" value="P-loop_NTPase"/>
</dbReference>
<dbReference type="PROSITE" id="PS50893">
    <property type="entry name" value="ABC_TRANSPORTER_2"/>
    <property type="match status" value="2"/>
</dbReference>
<feature type="domain" description="ABC transporter" evidence="11">
    <location>
        <begin position="243"/>
        <end position="465"/>
    </location>
</feature>
<keyword evidence="3" id="KW-0813">Transport</keyword>
<evidence type="ECO:0000256" key="10">
    <source>
        <dbReference type="ARBA" id="ARBA00025157"/>
    </source>
</evidence>
<sequence length="467" mass="53144">MLEFKDVSFKYKNSKNKVLDSVNFKINKGECILLTGVSGSGKSTLIHLMNGLIPTLYEGQLEGEILFKNKDLKDIESYDISKNIGYVSQDPRGHFFTTNTTSELVFSMENYGIPLNEMKKKYSELVNLLELEKLVDKNIIYISSGERQKIAIGCSLSLEPEIIILDEPSSNLDFHMTKKLKQLIEKLKTKGYTIIIAEHRMYYIQDLIDRVFVINNGKVKEKTISDLKINNEVPLRSLDIFNLELENISSKNKELLMEINNITYKNILTNITTTIYKGDVIGLIGKNGVGKTTLLRLLSNIMKPDKGKVVGKVIPFLVMQDMDYQFFTESVESEMKFGDADNDLEKINSLLMKLGLTEYKDKIPFELSGGQKQRLLIAISALANVNFLMFDEPTSGLDYVNMTKVSGILKDLSKNSALIVATHDIEFLYKTCNRVIYLDDKGIKEDFYLNIENKKKVNNIFINMEGK</sequence>
<dbReference type="InterPro" id="IPR003439">
    <property type="entry name" value="ABC_transporter-like_ATP-bd"/>
</dbReference>
<dbReference type="SMART" id="SM00382">
    <property type="entry name" value="AAA"/>
    <property type="match status" value="2"/>
</dbReference>
<dbReference type="PANTHER" id="PTHR43553:SF23">
    <property type="entry name" value="ABC TRANSPORTER ATP-BINDING COMPONENT"/>
    <property type="match status" value="1"/>
</dbReference>
<evidence type="ECO:0000313" key="13">
    <source>
        <dbReference type="Proteomes" id="UP000427636"/>
    </source>
</evidence>
<evidence type="ECO:0000256" key="2">
    <source>
        <dbReference type="ARBA" id="ARBA00005417"/>
    </source>
</evidence>
<protein>
    <submittedName>
        <fullName evidence="12">ATP-binding cassette domain-containing protein</fullName>
    </submittedName>
</protein>
<evidence type="ECO:0000256" key="8">
    <source>
        <dbReference type="ARBA" id="ARBA00022967"/>
    </source>
</evidence>
<gene>
    <name evidence="12" type="ORF">FOC50_07475</name>
</gene>
<evidence type="ECO:0000256" key="7">
    <source>
        <dbReference type="ARBA" id="ARBA00022840"/>
    </source>
</evidence>
<dbReference type="CDD" id="cd03225">
    <property type="entry name" value="ABC_cobalt_CbiO_domain1"/>
    <property type="match status" value="1"/>
</dbReference>
<dbReference type="GeneID" id="84803089"/>
<keyword evidence="6" id="KW-0547">Nucleotide-binding</keyword>
<dbReference type="Pfam" id="PF00005">
    <property type="entry name" value="ABC_tran"/>
    <property type="match status" value="2"/>
</dbReference>
<evidence type="ECO:0000256" key="3">
    <source>
        <dbReference type="ARBA" id="ARBA00022448"/>
    </source>
</evidence>
<keyword evidence="4" id="KW-1003">Cell membrane</keyword>
<dbReference type="PROSITE" id="PS00211">
    <property type="entry name" value="ABC_TRANSPORTER_1"/>
    <property type="match status" value="2"/>
</dbReference>
<organism evidence="12 13">
    <name type="scientific">Gemella sanguinis</name>
    <dbReference type="NCBI Taxonomy" id="84135"/>
    <lineage>
        <taxon>Bacteria</taxon>
        <taxon>Bacillati</taxon>
        <taxon>Bacillota</taxon>
        <taxon>Bacilli</taxon>
        <taxon>Bacillales</taxon>
        <taxon>Gemellaceae</taxon>
        <taxon>Gemella</taxon>
    </lineage>
</organism>
<keyword evidence="5" id="KW-0677">Repeat</keyword>
<accession>A0ABX6FHZ1</accession>
<dbReference type="InterPro" id="IPR003593">
    <property type="entry name" value="AAA+_ATPase"/>
</dbReference>
<keyword evidence="8" id="KW-1278">Translocase</keyword>
<dbReference type="InterPro" id="IPR017871">
    <property type="entry name" value="ABC_transporter-like_CS"/>
</dbReference>
<keyword evidence="13" id="KW-1185">Reference proteome</keyword>
<evidence type="ECO:0000256" key="9">
    <source>
        <dbReference type="ARBA" id="ARBA00023136"/>
    </source>
</evidence>
<keyword evidence="7 12" id="KW-0067">ATP-binding</keyword>
<dbReference type="GO" id="GO:0005524">
    <property type="term" value="F:ATP binding"/>
    <property type="evidence" value="ECO:0007669"/>
    <property type="project" value="UniProtKB-KW"/>
</dbReference>
<dbReference type="PANTHER" id="PTHR43553">
    <property type="entry name" value="HEAVY METAL TRANSPORTER"/>
    <property type="match status" value="1"/>
</dbReference>
<evidence type="ECO:0000313" key="12">
    <source>
        <dbReference type="EMBL" id="QGS08114.1"/>
    </source>
</evidence>
<dbReference type="InterPro" id="IPR015856">
    <property type="entry name" value="ABC_transpr_CbiO/EcfA_su"/>
</dbReference>
<dbReference type="InterPro" id="IPR050095">
    <property type="entry name" value="ECF_ABC_transporter_ATP-bd"/>
</dbReference>
<dbReference type="RefSeq" id="WP_006364970.1">
    <property type="nucleotide sequence ID" value="NZ_CAUUTG010000006.1"/>
</dbReference>